<sequence>MNISTTRALKEWAIAISALNTGQTILLLRKGGIRETENQFQVQENDASIWLYPTYEHQRPEHLKPNYRDRVTPVESGWHPETVEITSGAKITHRFHLTQESQVKLLSEEYIWTENYICDRLHWKPKNPLCLLLLRVYCLPEAVSFPYQDSYGGCKSWIDLQSPIVSDTLIPVIGDREYEKRCDRILNLLKD</sequence>
<comment type="caution">
    <text evidence="1">The sequence shown here is derived from an EMBL/GenBank/DDBJ whole genome shotgun (WGS) entry which is preliminary data.</text>
</comment>
<dbReference type="RefSeq" id="WP_283759554.1">
    <property type="nucleotide sequence ID" value="NZ_JAQOSQ010000022.1"/>
</dbReference>
<dbReference type="InterPro" id="IPR014923">
    <property type="entry name" value="DUF1802"/>
</dbReference>
<dbReference type="InterPro" id="IPR008307">
    <property type="entry name" value="UCP018957"/>
</dbReference>
<organism evidence="1 2">
    <name type="scientific">Roseofilum casamattae BLCC-M143</name>
    <dbReference type="NCBI Taxonomy" id="3022442"/>
    <lineage>
        <taxon>Bacteria</taxon>
        <taxon>Bacillati</taxon>
        <taxon>Cyanobacteriota</taxon>
        <taxon>Cyanophyceae</taxon>
        <taxon>Desertifilales</taxon>
        <taxon>Desertifilaceae</taxon>
        <taxon>Roseofilum</taxon>
        <taxon>Roseofilum casamattae</taxon>
    </lineage>
</organism>
<proteinExistence type="predicted"/>
<dbReference type="Pfam" id="PF08819">
    <property type="entry name" value="DUF1802"/>
    <property type="match status" value="1"/>
</dbReference>
<name>A0ABT7C1F4_9CYAN</name>
<dbReference type="PIRSF" id="PIRSF018957">
    <property type="entry name" value="UCP018957"/>
    <property type="match status" value="1"/>
</dbReference>
<evidence type="ECO:0000313" key="2">
    <source>
        <dbReference type="Proteomes" id="UP001232992"/>
    </source>
</evidence>
<reference evidence="1 2" key="1">
    <citation type="submission" date="2023-01" db="EMBL/GenBank/DDBJ databases">
        <title>Novel diversity within Roseofilum (Cyanobacteria; Desertifilaceae) from marine benthic mats with descriptions of four novel species.</title>
        <authorList>
            <person name="Wang Y."/>
            <person name="Berthold D.E."/>
            <person name="Hu J."/>
            <person name="Lefler F.W."/>
            <person name="Laughinghouse H.D. IV."/>
        </authorList>
    </citation>
    <scope>NUCLEOTIDE SEQUENCE [LARGE SCALE GENOMIC DNA]</scope>
    <source>
        <strain evidence="1 2">BLCC-M143</strain>
    </source>
</reference>
<dbReference type="EMBL" id="JAQOSQ010000022">
    <property type="protein sequence ID" value="MDJ1184897.1"/>
    <property type="molecule type" value="Genomic_DNA"/>
</dbReference>
<accession>A0ABT7C1F4</accession>
<dbReference type="Proteomes" id="UP001232992">
    <property type="component" value="Unassembled WGS sequence"/>
</dbReference>
<evidence type="ECO:0000313" key="1">
    <source>
        <dbReference type="EMBL" id="MDJ1184897.1"/>
    </source>
</evidence>
<keyword evidence="2" id="KW-1185">Reference proteome</keyword>
<gene>
    <name evidence="1" type="ORF">PMH09_17045</name>
</gene>
<protein>
    <submittedName>
        <fullName evidence="1">DUF1802 family protein</fullName>
    </submittedName>
</protein>